<sequence length="421" mass="46940">MAAEPSVALAEALKSISHATLSALRAYEQGSRSQAAQLEDELSRVRQERDDAVADMYESRQKEQAWQQEIEKWKVATEKLEIGRSHLSDLVAQLRDEAQQWKDQCLRLEETSRQEIQDWKEQFLRVDAERLRLTARIDHLASDNQVCTYAEHHHASDRLLFRGLKPPLKTTPFTPRIKHSSTVDPMIASSSTKRASTYAAIPGKLIKTTSNAGEPSTRLSSTKKPRHSQPLPLAQEPVLKRSSTTGAAPVQTRVVRRVQALIEVPVKEEEDEYNGIEAEEGVEVASYTSGSASGNGRKGRSSRSRTSRRVVSDEDESYHGSEEDEYADPGQYVPRRANTSGRRRRVDHPPDEEDDELMMGVEDDANDVYGAQRVVSVAGRSKPTNTPNSKANGATPTTRKRKQVPADAVTASAPPKARKRR</sequence>
<keyword evidence="1" id="KW-0175">Coiled coil</keyword>
<feature type="compositionally biased region" description="Acidic residues" evidence="2">
    <location>
        <begin position="350"/>
        <end position="366"/>
    </location>
</feature>
<dbReference type="EMBL" id="SEOQ01000195">
    <property type="protein sequence ID" value="TFY67262.1"/>
    <property type="molecule type" value="Genomic_DNA"/>
</dbReference>
<keyword evidence="4" id="KW-1185">Reference proteome</keyword>
<comment type="caution">
    <text evidence="3">The sequence shown here is derived from an EMBL/GenBank/DDBJ whole genome shotgun (WGS) entry which is preliminary data.</text>
</comment>
<evidence type="ECO:0000313" key="3">
    <source>
        <dbReference type="EMBL" id="TFY67262.1"/>
    </source>
</evidence>
<feature type="coiled-coil region" evidence="1">
    <location>
        <begin position="28"/>
        <end position="55"/>
    </location>
</feature>
<gene>
    <name evidence="3" type="ORF">EVG20_g4006</name>
</gene>
<dbReference type="AlphaFoldDB" id="A0A4Y9YYA8"/>
<feature type="compositionally biased region" description="Polar residues" evidence="2">
    <location>
        <begin position="207"/>
        <end position="220"/>
    </location>
</feature>
<reference evidence="3 4" key="1">
    <citation type="submission" date="2019-02" db="EMBL/GenBank/DDBJ databases">
        <title>Genome sequencing of the rare red list fungi Dentipellis fragilis.</title>
        <authorList>
            <person name="Buettner E."/>
            <person name="Kellner H."/>
        </authorList>
    </citation>
    <scope>NUCLEOTIDE SEQUENCE [LARGE SCALE GENOMIC DNA]</scope>
    <source>
        <strain evidence="3 4">DSM 105465</strain>
    </source>
</reference>
<organism evidence="3 4">
    <name type="scientific">Dentipellis fragilis</name>
    <dbReference type="NCBI Taxonomy" id="205917"/>
    <lineage>
        <taxon>Eukaryota</taxon>
        <taxon>Fungi</taxon>
        <taxon>Dikarya</taxon>
        <taxon>Basidiomycota</taxon>
        <taxon>Agaricomycotina</taxon>
        <taxon>Agaricomycetes</taxon>
        <taxon>Russulales</taxon>
        <taxon>Hericiaceae</taxon>
        <taxon>Dentipellis</taxon>
    </lineage>
</organism>
<evidence type="ECO:0000313" key="4">
    <source>
        <dbReference type="Proteomes" id="UP000298327"/>
    </source>
</evidence>
<feature type="compositionally biased region" description="Polar residues" evidence="2">
    <location>
        <begin position="382"/>
        <end position="397"/>
    </location>
</feature>
<evidence type="ECO:0000256" key="1">
    <source>
        <dbReference type="SAM" id="Coils"/>
    </source>
</evidence>
<dbReference type="Proteomes" id="UP000298327">
    <property type="component" value="Unassembled WGS sequence"/>
</dbReference>
<proteinExistence type="predicted"/>
<dbReference type="OrthoDB" id="3269067at2759"/>
<evidence type="ECO:0000256" key="2">
    <source>
        <dbReference type="SAM" id="MobiDB-lite"/>
    </source>
</evidence>
<feature type="compositionally biased region" description="Acidic residues" evidence="2">
    <location>
        <begin position="269"/>
        <end position="282"/>
    </location>
</feature>
<feature type="compositionally biased region" description="Basic residues" evidence="2">
    <location>
        <begin position="297"/>
        <end position="308"/>
    </location>
</feature>
<protein>
    <submittedName>
        <fullName evidence="3">Uncharacterized protein</fullName>
    </submittedName>
</protein>
<feature type="region of interest" description="Disordered" evidence="2">
    <location>
        <begin position="206"/>
        <end position="246"/>
    </location>
</feature>
<accession>A0A4Y9YYA8</accession>
<feature type="coiled-coil region" evidence="1">
    <location>
        <begin position="84"/>
        <end position="111"/>
    </location>
</feature>
<feature type="region of interest" description="Disordered" evidence="2">
    <location>
        <begin position="269"/>
        <end position="421"/>
    </location>
</feature>
<name>A0A4Y9YYA8_9AGAM</name>